<evidence type="ECO:0000313" key="2">
    <source>
        <dbReference type="EMBL" id="MED6176331.1"/>
    </source>
</evidence>
<name>A0ABU6VT00_9FABA</name>
<proteinExistence type="predicted"/>
<dbReference type="EMBL" id="JASCZI010152557">
    <property type="protein sequence ID" value="MED6176331.1"/>
    <property type="molecule type" value="Genomic_DNA"/>
</dbReference>
<feature type="coiled-coil region" evidence="1">
    <location>
        <begin position="12"/>
        <end position="77"/>
    </location>
</feature>
<keyword evidence="1" id="KW-0175">Coiled coil</keyword>
<accession>A0ABU6VT00</accession>
<evidence type="ECO:0000256" key="1">
    <source>
        <dbReference type="SAM" id="Coils"/>
    </source>
</evidence>
<comment type="caution">
    <text evidence="2">The sequence shown here is derived from an EMBL/GenBank/DDBJ whole genome shotgun (WGS) entry which is preliminary data.</text>
</comment>
<protein>
    <submittedName>
        <fullName evidence="2">Uncharacterized protein</fullName>
    </submittedName>
</protein>
<keyword evidence="3" id="KW-1185">Reference proteome</keyword>
<reference evidence="2 3" key="1">
    <citation type="journal article" date="2023" name="Plants (Basel)">
        <title>Bridging the Gap: Combining Genomics and Transcriptomics Approaches to Understand Stylosanthes scabra, an Orphan Legume from the Brazilian Caatinga.</title>
        <authorList>
            <person name="Ferreira-Neto J.R.C."/>
            <person name="da Silva M.D."/>
            <person name="Binneck E."/>
            <person name="de Melo N.F."/>
            <person name="da Silva R.H."/>
            <person name="de Melo A.L.T.M."/>
            <person name="Pandolfi V."/>
            <person name="Bustamante F.O."/>
            <person name="Brasileiro-Vidal A.C."/>
            <person name="Benko-Iseppon A.M."/>
        </authorList>
    </citation>
    <scope>NUCLEOTIDE SEQUENCE [LARGE SCALE GENOMIC DNA]</scope>
    <source>
        <tissue evidence="2">Leaves</tissue>
    </source>
</reference>
<sequence>MVVIIIQNSSIQLKLEQELKTLKGQVYDLESKVEVFRQELVADESTLSVKDFELTALKNNLRELEELREMKEDIDRKLKDILMY</sequence>
<gene>
    <name evidence="2" type="ORF">PIB30_087145</name>
</gene>
<evidence type="ECO:0000313" key="3">
    <source>
        <dbReference type="Proteomes" id="UP001341840"/>
    </source>
</evidence>
<dbReference type="Proteomes" id="UP001341840">
    <property type="component" value="Unassembled WGS sequence"/>
</dbReference>
<organism evidence="2 3">
    <name type="scientific">Stylosanthes scabra</name>
    <dbReference type="NCBI Taxonomy" id="79078"/>
    <lineage>
        <taxon>Eukaryota</taxon>
        <taxon>Viridiplantae</taxon>
        <taxon>Streptophyta</taxon>
        <taxon>Embryophyta</taxon>
        <taxon>Tracheophyta</taxon>
        <taxon>Spermatophyta</taxon>
        <taxon>Magnoliopsida</taxon>
        <taxon>eudicotyledons</taxon>
        <taxon>Gunneridae</taxon>
        <taxon>Pentapetalae</taxon>
        <taxon>rosids</taxon>
        <taxon>fabids</taxon>
        <taxon>Fabales</taxon>
        <taxon>Fabaceae</taxon>
        <taxon>Papilionoideae</taxon>
        <taxon>50 kb inversion clade</taxon>
        <taxon>dalbergioids sensu lato</taxon>
        <taxon>Dalbergieae</taxon>
        <taxon>Pterocarpus clade</taxon>
        <taxon>Stylosanthes</taxon>
    </lineage>
</organism>